<evidence type="ECO:0000256" key="1">
    <source>
        <dbReference type="ARBA" id="ARBA00004123"/>
    </source>
</evidence>
<keyword evidence="3" id="KW-0805">Transcription regulation</keyword>
<dbReference type="PANTHER" id="PTHR45654">
    <property type="entry name" value="HOMEOBOX-LEUCINE ZIPPER PROTEIN MERISTEM L1"/>
    <property type="match status" value="1"/>
</dbReference>
<dbReference type="AlphaFoldDB" id="A0AAN9QDM6"/>
<comment type="subcellular location">
    <subcellularLocation>
        <location evidence="1 9 10">Nucleus</location>
    </subcellularLocation>
</comment>
<evidence type="ECO:0000256" key="10">
    <source>
        <dbReference type="RuleBase" id="RU000682"/>
    </source>
</evidence>
<evidence type="ECO:0000256" key="2">
    <source>
        <dbReference type="ARBA" id="ARBA00006789"/>
    </source>
</evidence>
<evidence type="ECO:0000256" key="11">
    <source>
        <dbReference type="SAM" id="Coils"/>
    </source>
</evidence>
<evidence type="ECO:0000256" key="3">
    <source>
        <dbReference type="ARBA" id="ARBA00023015"/>
    </source>
</evidence>
<dbReference type="InterPro" id="IPR009057">
    <property type="entry name" value="Homeodomain-like_sf"/>
</dbReference>
<keyword evidence="5 9" id="KW-0238">DNA-binding</keyword>
<dbReference type="Pfam" id="PF25797">
    <property type="entry name" value="PDF2_C"/>
    <property type="match status" value="1"/>
</dbReference>
<comment type="caution">
    <text evidence="15">The sequence shown here is derived from an EMBL/GenBank/DDBJ whole genome shotgun (WGS) entry which is preliminary data.</text>
</comment>
<dbReference type="InterPro" id="IPR001356">
    <property type="entry name" value="HD"/>
</dbReference>
<dbReference type="GO" id="GO:0008289">
    <property type="term" value="F:lipid binding"/>
    <property type="evidence" value="ECO:0007669"/>
    <property type="project" value="InterPro"/>
</dbReference>
<dbReference type="EMBL" id="JAYMYQ010000005">
    <property type="protein sequence ID" value="KAK7331294.1"/>
    <property type="molecule type" value="Genomic_DNA"/>
</dbReference>
<sequence length="681" mass="76857">MDSSLGGVDGSGDEGTQNLHKEKRPSYKRLSSAQTAKLEKFIKECPHPDEAQRRQLAIEVGLEPKQIKFWFQNKRTQLKNQHERADNTTLRVENDRIHSENLLMKEALKNIYCPSCGGPPYPEGEHEHFVQKMQLENAQLKDEHEKVSSLLARYLEKQMSQPELQQALLPITGSTSHEPTQGSSVNQVIDGSSCLERCLNTQIMDNDLLLSNSMGSVDLEKALMSEAVTTAMDELVRLLRVNEPFWIRPLTQEGKLVLHHESYEKIFPKTNHFKGGKVHVEATKHSGMVNIRSIQLVDMFLDADKWANLFPTIVTKAETIKVIESGLSGSRSGALQLMVEEMHILSPLVQPRKFQFLRYCQQVEDGQWVITDVSFDSFRQNTPLSRSWRHPSGCMIQEMSNGCSMVTWVEHVEVDDKIQTHKLYKDFVGINFAYGAERWIMELERMCERFARFYDEKIPNHDFEGGIDISLEGRRSVMNLSHRMLKIFCESLTMSGNFDFPNLTMENNSGVRVCIRKNTNHGQPNGMIVVAATSIWIERHYLEVFEFFIDDKRRAQPYIPSENNAVILQESFTNSMGSYVVYAPTDFKTMNLVIKGEDSSMLPILPSGFVISPSSDPNAALGVFNNGNVDISEGSLLTVAFQILACSPSGIDLLIPGSVAAVNTLLTSTILKIKDALNCNS</sequence>
<dbReference type="PROSITE" id="PS00027">
    <property type="entry name" value="HOMEOBOX_1"/>
    <property type="match status" value="1"/>
</dbReference>
<dbReference type="Pfam" id="PF00046">
    <property type="entry name" value="Homeodomain"/>
    <property type="match status" value="1"/>
</dbReference>
<dbReference type="Proteomes" id="UP001367508">
    <property type="component" value="Unassembled WGS sequence"/>
</dbReference>
<evidence type="ECO:0000259" key="14">
    <source>
        <dbReference type="PROSITE" id="PS50848"/>
    </source>
</evidence>
<dbReference type="Gene3D" id="1.10.10.60">
    <property type="entry name" value="Homeodomain-like"/>
    <property type="match status" value="1"/>
</dbReference>
<dbReference type="SMART" id="SM00389">
    <property type="entry name" value="HOX"/>
    <property type="match status" value="1"/>
</dbReference>
<accession>A0AAN9QDM6</accession>
<protein>
    <submittedName>
        <fullName evidence="15">Uncharacterized protein</fullName>
    </submittedName>
</protein>
<feature type="domain" description="START" evidence="14">
    <location>
        <begin position="217"/>
        <end position="452"/>
    </location>
</feature>
<keyword evidence="8 9" id="KW-0539">Nucleus</keyword>
<dbReference type="InterPro" id="IPR017970">
    <property type="entry name" value="Homeobox_CS"/>
</dbReference>
<dbReference type="SUPFAM" id="SSF55961">
    <property type="entry name" value="Bet v1-like"/>
    <property type="match status" value="2"/>
</dbReference>
<keyword evidence="6 9" id="KW-0371">Homeobox</keyword>
<dbReference type="Pfam" id="PF01852">
    <property type="entry name" value="START"/>
    <property type="match status" value="1"/>
</dbReference>
<dbReference type="CDD" id="cd00086">
    <property type="entry name" value="homeodomain"/>
    <property type="match status" value="1"/>
</dbReference>
<evidence type="ECO:0000256" key="12">
    <source>
        <dbReference type="SAM" id="MobiDB-lite"/>
    </source>
</evidence>
<dbReference type="GO" id="GO:0005634">
    <property type="term" value="C:nucleus"/>
    <property type="evidence" value="ECO:0007669"/>
    <property type="project" value="UniProtKB-SubCell"/>
</dbReference>
<dbReference type="PROSITE" id="PS50848">
    <property type="entry name" value="START"/>
    <property type="match status" value="1"/>
</dbReference>
<evidence type="ECO:0000259" key="13">
    <source>
        <dbReference type="PROSITE" id="PS50071"/>
    </source>
</evidence>
<keyword evidence="16" id="KW-1185">Reference proteome</keyword>
<dbReference type="GO" id="GO:0003677">
    <property type="term" value="F:DNA binding"/>
    <property type="evidence" value="ECO:0007669"/>
    <property type="project" value="UniProtKB-UniRule"/>
</dbReference>
<comment type="similarity">
    <text evidence="2">Belongs to the HD-ZIP homeobox family. Class IV subfamily.</text>
</comment>
<keyword evidence="7" id="KW-0804">Transcription</keyword>
<evidence type="ECO:0000256" key="6">
    <source>
        <dbReference type="ARBA" id="ARBA00023155"/>
    </source>
</evidence>
<gene>
    <name evidence="15" type="ORF">VNO77_25516</name>
</gene>
<feature type="region of interest" description="Disordered" evidence="12">
    <location>
        <begin position="1"/>
        <end position="30"/>
    </location>
</feature>
<evidence type="ECO:0000256" key="5">
    <source>
        <dbReference type="ARBA" id="ARBA00023125"/>
    </source>
</evidence>
<dbReference type="InterPro" id="IPR002913">
    <property type="entry name" value="START_lipid-bd_dom"/>
</dbReference>
<evidence type="ECO:0000256" key="7">
    <source>
        <dbReference type="ARBA" id="ARBA00023163"/>
    </source>
</evidence>
<dbReference type="CDD" id="cd08875">
    <property type="entry name" value="START_ArGLABRA2_like"/>
    <property type="match status" value="1"/>
</dbReference>
<feature type="domain" description="Homeobox" evidence="13">
    <location>
        <begin position="21"/>
        <end position="81"/>
    </location>
</feature>
<dbReference type="InterPro" id="IPR023393">
    <property type="entry name" value="START-like_dom_sf"/>
</dbReference>
<dbReference type="SUPFAM" id="SSF46689">
    <property type="entry name" value="Homeodomain-like"/>
    <property type="match status" value="1"/>
</dbReference>
<evidence type="ECO:0000256" key="8">
    <source>
        <dbReference type="ARBA" id="ARBA00023242"/>
    </source>
</evidence>
<reference evidence="15 16" key="1">
    <citation type="submission" date="2024-01" db="EMBL/GenBank/DDBJ databases">
        <title>The genomes of 5 underutilized Papilionoideae crops provide insights into root nodulation and disease resistanc.</title>
        <authorList>
            <person name="Jiang F."/>
        </authorList>
    </citation>
    <scope>NUCLEOTIDE SEQUENCE [LARGE SCALE GENOMIC DNA]</scope>
    <source>
        <strain evidence="15">LVBAO_FW01</strain>
        <tissue evidence="15">Leaves</tissue>
    </source>
</reference>
<name>A0AAN9QDM6_CANGL</name>
<keyword evidence="4 11" id="KW-0175">Coiled coil</keyword>
<dbReference type="GO" id="GO:0000981">
    <property type="term" value="F:DNA-binding transcription factor activity, RNA polymerase II-specific"/>
    <property type="evidence" value="ECO:0007669"/>
    <property type="project" value="InterPro"/>
</dbReference>
<evidence type="ECO:0000313" key="15">
    <source>
        <dbReference type="EMBL" id="KAK7331294.1"/>
    </source>
</evidence>
<dbReference type="InterPro" id="IPR042160">
    <property type="entry name" value="HD-Zip_IV"/>
</dbReference>
<feature type="DNA-binding region" description="Homeobox" evidence="9">
    <location>
        <begin position="23"/>
        <end position="82"/>
    </location>
</feature>
<organism evidence="15 16">
    <name type="scientific">Canavalia gladiata</name>
    <name type="common">Sword bean</name>
    <name type="synonym">Dolichos gladiatus</name>
    <dbReference type="NCBI Taxonomy" id="3824"/>
    <lineage>
        <taxon>Eukaryota</taxon>
        <taxon>Viridiplantae</taxon>
        <taxon>Streptophyta</taxon>
        <taxon>Embryophyta</taxon>
        <taxon>Tracheophyta</taxon>
        <taxon>Spermatophyta</taxon>
        <taxon>Magnoliopsida</taxon>
        <taxon>eudicotyledons</taxon>
        <taxon>Gunneridae</taxon>
        <taxon>Pentapetalae</taxon>
        <taxon>rosids</taxon>
        <taxon>fabids</taxon>
        <taxon>Fabales</taxon>
        <taxon>Fabaceae</taxon>
        <taxon>Papilionoideae</taxon>
        <taxon>50 kb inversion clade</taxon>
        <taxon>NPAAA clade</taxon>
        <taxon>indigoferoid/millettioid clade</taxon>
        <taxon>Phaseoleae</taxon>
        <taxon>Canavalia</taxon>
    </lineage>
</organism>
<dbReference type="InterPro" id="IPR057993">
    <property type="entry name" value="HD-Zip_IV_C"/>
</dbReference>
<dbReference type="PANTHER" id="PTHR45654:SF9">
    <property type="entry name" value="HOMEOBOX-LEUCINE ZIPPER PROTEIN HDG10-RELATED"/>
    <property type="match status" value="1"/>
</dbReference>
<evidence type="ECO:0000256" key="4">
    <source>
        <dbReference type="ARBA" id="ARBA00023054"/>
    </source>
</evidence>
<dbReference type="SMART" id="SM00234">
    <property type="entry name" value="START"/>
    <property type="match status" value="1"/>
</dbReference>
<evidence type="ECO:0000313" key="16">
    <source>
        <dbReference type="Proteomes" id="UP001367508"/>
    </source>
</evidence>
<proteinExistence type="inferred from homology"/>
<dbReference type="Gene3D" id="3.30.530.20">
    <property type="match status" value="1"/>
</dbReference>
<evidence type="ECO:0000256" key="9">
    <source>
        <dbReference type="PROSITE-ProRule" id="PRU00108"/>
    </source>
</evidence>
<feature type="coiled-coil region" evidence="11">
    <location>
        <begin position="130"/>
        <end position="157"/>
    </location>
</feature>
<dbReference type="PROSITE" id="PS50071">
    <property type="entry name" value="HOMEOBOX_2"/>
    <property type="match status" value="1"/>
</dbReference>
<dbReference type="FunFam" id="1.10.10.60:FF:000229">
    <property type="entry name" value="Homeobox-leucine zipper protein HDG1"/>
    <property type="match status" value="1"/>
</dbReference>